<evidence type="ECO:0000313" key="3">
    <source>
        <dbReference type="Proteomes" id="UP000887116"/>
    </source>
</evidence>
<dbReference type="EMBL" id="BMAO01012758">
    <property type="protein sequence ID" value="GFQ83757.1"/>
    <property type="molecule type" value="Genomic_DNA"/>
</dbReference>
<sequence>MDITPESKQQSMGGRRTSSPVKIKRCESAQLSQQSGALFCWWSHKGSTQVHTAQLYGSSEEHCKTNGMAIGTSR</sequence>
<feature type="region of interest" description="Disordered" evidence="1">
    <location>
        <begin position="1"/>
        <end position="22"/>
    </location>
</feature>
<protein>
    <submittedName>
        <fullName evidence="2">Uncharacterized protein</fullName>
    </submittedName>
</protein>
<keyword evidence="3" id="KW-1185">Reference proteome</keyword>
<evidence type="ECO:0000256" key="1">
    <source>
        <dbReference type="SAM" id="MobiDB-lite"/>
    </source>
</evidence>
<organism evidence="2 3">
    <name type="scientific">Trichonephila clavata</name>
    <name type="common">Joro spider</name>
    <name type="synonym">Nephila clavata</name>
    <dbReference type="NCBI Taxonomy" id="2740835"/>
    <lineage>
        <taxon>Eukaryota</taxon>
        <taxon>Metazoa</taxon>
        <taxon>Ecdysozoa</taxon>
        <taxon>Arthropoda</taxon>
        <taxon>Chelicerata</taxon>
        <taxon>Arachnida</taxon>
        <taxon>Araneae</taxon>
        <taxon>Araneomorphae</taxon>
        <taxon>Entelegynae</taxon>
        <taxon>Araneoidea</taxon>
        <taxon>Nephilidae</taxon>
        <taxon>Trichonephila</taxon>
    </lineage>
</organism>
<reference evidence="2" key="1">
    <citation type="submission" date="2020-07" db="EMBL/GenBank/DDBJ databases">
        <title>Multicomponent nature underlies the extraordinary mechanical properties of spider dragline silk.</title>
        <authorList>
            <person name="Kono N."/>
            <person name="Nakamura H."/>
            <person name="Mori M."/>
            <person name="Yoshida Y."/>
            <person name="Ohtoshi R."/>
            <person name="Malay A.D."/>
            <person name="Moran D.A.P."/>
            <person name="Tomita M."/>
            <person name="Numata K."/>
            <person name="Arakawa K."/>
        </authorList>
    </citation>
    <scope>NUCLEOTIDE SEQUENCE</scope>
</reference>
<proteinExistence type="predicted"/>
<dbReference type="AlphaFoldDB" id="A0A8X6FMH8"/>
<accession>A0A8X6FMH8</accession>
<feature type="compositionally biased region" description="Polar residues" evidence="1">
    <location>
        <begin position="1"/>
        <end position="20"/>
    </location>
</feature>
<gene>
    <name evidence="2" type="ORF">TNCT_184011</name>
</gene>
<comment type="caution">
    <text evidence="2">The sequence shown here is derived from an EMBL/GenBank/DDBJ whole genome shotgun (WGS) entry which is preliminary data.</text>
</comment>
<evidence type="ECO:0000313" key="2">
    <source>
        <dbReference type="EMBL" id="GFQ83757.1"/>
    </source>
</evidence>
<dbReference type="Proteomes" id="UP000887116">
    <property type="component" value="Unassembled WGS sequence"/>
</dbReference>
<name>A0A8X6FMH8_TRICU</name>